<dbReference type="OrthoDB" id="2441380at2759"/>
<keyword evidence="2" id="KW-0472">Membrane</keyword>
<comment type="caution">
    <text evidence="4">The sequence shown here is derived from an EMBL/GenBank/DDBJ whole genome shotgun (WGS) entry which is preliminary data.</text>
</comment>
<dbReference type="InterPro" id="IPR011058">
    <property type="entry name" value="Cyanovirin-N"/>
</dbReference>
<sequence>MAMRLTANPSSCSPPPRTNDVVFPDLRSTEASFRKVYPGRNSEGEKSYNKSTLDLDPHLGNNNGSFTTSRAKSLPFNKSPYDVGNNAHLEGSNIVADLPTKDKGRNHARYDLDVCLQNDNGQLKWAGHDGLLARDGILTKMAEGIPGAGCLVGLIHHLNNYPEHAKRALIISGKGAFVIAFGIIALEIGPFNPNAALPVAFMAFLGTVVADLLIETPGKAWIKDKRVAAEIPSRTWVNIFLDGLIVGIGAAAAIGVAPHAEVAAARAIRAAIQVPEELVLTEIELLSIQSLVANGPRLAKEVIKAGTGGVVRATGFGIQDYATRGPQAECSSQLDVQSSKIKPGHYYISNFETGQLLQFIISNETGRTCIQVSEGNFRKSQLWIVEEGNVGFKIRGYFPSAYIGYSHIENSTDLKPCIVPADKAVEFTIEGNHREGYVFTPISGTSSQVALSVSGSDTKQLSVLFTANTATTLQRWLLEEDDGVDTLELYQGPVPANTQLQIRDAKSKTPLRLPTPRQGWALWPTTQAKRDEDWIPEAGFNGYRFKHFVTRLYLAFAEKAENVGSRSLTLSPEGEEFALAGDEEGGYSIISATDSKYGLAPEEDVSGHGPTAFLGWQPDDSHPKWHFEIISSD</sequence>
<protein>
    <submittedName>
        <fullName evidence="4">CVNH domain containing protein</fullName>
    </submittedName>
</protein>
<evidence type="ECO:0000256" key="2">
    <source>
        <dbReference type="SAM" id="Phobius"/>
    </source>
</evidence>
<evidence type="ECO:0000259" key="3">
    <source>
        <dbReference type="SMART" id="SM01111"/>
    </source>
</evidence>
<dbReference type="Gene3D" id="2.30.60.10">
    <property type="entry name" value="Cyanovirin-N"/>
    <property type="match status" value="1"/>
</dbReference>
<dbReference type="EMBL" id="SSOP01000035">
    <property type="protein sequence ID" value="KAB5593551.1"/>
    <property type="molecule type" value="Genomic_DNA"/>
</dbReference>
<gene>
    <name evidence="4" type="ORF">CTheo_3017</name>
</gene>
<dbReference type="InterPro" id="IPR036673">
    <property type="entry name" value="Cyanovirin-N_sf"/>
</dbReference>
<reference evidence="4 5" key="1">
    <citation type="journal article" date="2019" name="Fungal Biol. Biotechnol.">
        <title>Draft genome sequence of fastidious pathogen Ceratobasidium theobromae, which causes vascular-streak dieback in Theobroma cacao.</title>
        <authorList>
            <person name="Ali S.S."/>
            <person name="Asman A."/>
            <person name="Shao J."/>
            <person name="Firmansyah A.P."/>
            <person name="Susilo A.W."/>
            <person name="Rosmana A."/>
            <person name="McMahon P."/>
            <person name="Junaid M."/>
            <person name="Guest D."/>
            <person name="Kheng T.Y."/>
            <person name="Meinhardt L.W."/>
            <person name="Bailey B.A."/>
        </authorList>
    </citation>
    <scope>NUCLEOTIDE SEQUENCE [LARGE SCALE GENOMIC DNA]</scope>
    <source>
        <strain evidence="4 5">CT2</strain>
    </source>
</reference>
<name>A0A5N5QPT6_9AGAM</name>
<keyword evidence="2" id="KW-0812">Transmembrane</keyword>
<feature type="transmembrane region" description="Helical" evidence="2">
    <location>
        <begin position="168"/>
        <end position="189"/>
    </location>
</feature>
<dbReference type="Gene3D" id="2.80.10.50">
    <property type="match status" value="1"/>
</dbReference>
<feature type="compositionally biased region" description="Basic and acidic residues" evidence="1">
    <location>
        <begin position="42"/>
        <end position="57"/>
    </location>
</feature>
<keyword evidence="5" id="KW-1185">Reference proteome</keyword>
<feature type="transmembrane region" description="Helical" evidence="2">
    <location>
        <begin position="235"/>
        <end position="257"/>
    </location>
</feature>
<dbReference type="PANTHER" id="PTHR42076">
    <property type="entry name" value="CYANOVIRIN-N HOMOLOG"/>
    <property type="match status" value="1"/>
</dbReference>
<accession>A0A5N5QPT6</accession>
<feature type="compositionally biased region" description="Polar residues" evidence="1">
    <location>
        <begin position="60"/>
        <end position="71"/>
    </location>
</feature>
<dbReference type="Pfam" id="PF08881">
    <property type="entry name" value="CVNH"/>
    <property type="match status" value="1"/>
</dbReference>
<dbReference type="SMART" id="SM01111">
    <property type="entry name" value="CVNH"/>
    <property type="match status" value="1"/>
</dbReference>
<keyword evidence="2" id="KW-1133">Transmembrane helix</keyword>
<organism evidence="4 5">
    <name type="scientific">Ceratobasidium theobromae</name>
    <dbReference type="NCBI Taxonomy" id="1582974"/>
    <lineage>
        <taxon>Eukaryota</taxon>
        <taxon>Fungi</taxon>
        <taxon>Dikarya</taxon>
        <taxon>Basidiomycota</taxon>
        <taxon>Agaricomycotina</taxon>
        <taxon>Agaricomycetes</taxon>
        <taxon>Cantharellales</taxon>
        <taxon>Ceratobasidiaceae</taxon>
        <taxon>Ceratobasidium</taxon>
    </lineage>
</organism>
<dbReference type="SUPFAM" id="SSF51322">
    <property type="entry name" value="Cyanovirin-N"/>
    <property type="match status" value="1"/>
</dbReference>
<feature type="transmembrane region" description="Helical" evidence="2">
    <location>
        <begin position="195"/>
        <end position="214"/>
    </location>
</feature>
<evidence type="ECO:0000256" key="1">
    <source>
        <dbReference type="SAM" id="MobiDB-lite"/>
    </source>
</evidence>
<feature type="domain" description="Cyanovirin-N" evidence="3">
    <location>
        <begin position="32"/>
        <end position="125"/>
    </location>
</feature>
<dbReference type="Proteomes" id="UP000383932">
    <property type="component" value="Unassembled WGS sequence"/>
</dbReference>
<dbReference type="AlphaFoldDB" id="A0A5N5QPT6"/>
<proteinExistence type="predicted"/>
<evidence type="ECO:0000313" key="4">
    <source>
        <dbReference type="EMBL" id="KAB5593551.1"/>
    </source>
</evidence>
<dbReference type="PANTHER" id="PTHR42076:SF1">
    <property type="entry name" value="CYANOVIRIN-N DOMAIN-CONTAINING PROTEIN"/>
    <property type="match status" value="1"/>
</dbReference>
<evidence type="ECO:0000313" key="5">
    <source>
        <dbReference type="Proteomes" id="UP000383932"/>
    </source>
</evidence>
<feature type="region of interest" description="Disordered" evidence="1">
    <location>
        <begin position="36"/>
        <end position="71"/>
    </location>
</feature>